<feature type="region of interest" description="Disordered" evidence="1">
    <location>
        <begin position="187"/>
        <end position="207"/>
    </location>
</feature>
<reference evidence="3" key="1">
    <citation type="submission" date="2021-06" db="EMBL/GenBank/DDBJ databases">
        <authorList>
            <person name="Kallberg Y."/>
            <person name="Tangrot J."/>
            <person name="Rosling A."/>
        </authorList>
    </citation>
    <scope>NUCLEOTIDE SEQUENCE</scope>
    <source>
        <strain evidence="3">FL130A</strain>
    </source>
</reference>
<feature type="domain" description="DUF7082" evidence="2">
    <location>
        <begin position="320"/>
        <end position="471"/>
    </location>
</feature>
<dbReference type="OrthoDB" id="1751210at2759"/>
<feature type="non-terminal residue" evidence="3">
    <location>
        <position position="471"/>
    </location>
</feature>
<evidence type="ECO:0000313" key="4">
    <source>
        <dbReference type="Proteomes" id="UP000789508"/>
    </source>
</evidence>
<dbReference type="InterPro" id="IPR055509">
    <property type="entry name" value="DUF7082"/>
</dbReference>
<dbReference type="GO" id="GO:0005634">
    <property type="term" value="C:nucleus"/>
    <property type="evidence" value="ECO:0007669"/>
    <property type="project" value="TreeGrafter"/>
</dbReference>
<feature type="compositionally biased region" description="Low complexity" evidence="1">
    <location>
        <begin position="10"/>
        <end position="21"/>
    </location>
</feature>
<dbReference type="Pfam" id="PF23305">
    <property type="entry name" value="DUF7082"/>
    <property type="match status" value="1"/>
</dbReference>
<sequence length="471" mass="53734">MHQQQKVHLPITKATTTDTTPPQSPIREVAFDPHIGQEGITFSAEFDIALPTDRKCHLELAFGHQKVLSQQFASLTDTKHRLTTMVPPFVCTKSIVKRVPLYVYILDDKDQIYDVWHFGNFTYQFRDQLPSTPRKSKSTKVHYAQQEILDESSVTPNFTTTSSSSRKPNLARPLLYHHSPKGYVSVAAPSDSSPALTPPTKTQQLLSSNSPHERLNIESSHEFPFSTHFTDQAQFNSEEHNSKYEIPTEVTPVVGPSYTTTSQWPFFPYMPLQMPWALRPSTTLKDPPVVPSSTPPADSSIDAAMALPDKKSIVEMLRNTKLAIQGDLNTMARNWTEYEMTNCRRLVQFRRRQENNIIHVSFAALNHEDRTPNAIIVSCIWWKAKNEYYITSVDCVSLLEALLAMRFTVEEKNRIRRNLEGFKPLTAGKNSKDSDDLFRLIMGFSNPKPRNIEKNVKVFPWKHLANALHKI</sequence>
<name>A0A9N9F4L4_9GLOM</name>
<evidence type="ECO:0000256" key="1">
    <source>
        <dbReference type="SAM" id="MobiDB-lite"/>
    </source>
</evidence>
<evidence type="ECO:0000259" key="2">
    <source>
        <dbReference type="Pfam" id="PF23305"/>
    </source>
</evidence>
<dbReference type="PANTHER" id="PTHR39463">
    <property type="entry name" value="MEDUSA"/>
    <property type="match status" value="1"/>
</dbReference>
<evidence type="ECO:0000313" key="3">
    <source>
        <dbReference type="EMBL" id="CAG8508755.1"/>
    </source>
</evidence>
<dbReference type="PANTHER" id="PTHR39463:SF1">
    <property type="entry name" value="MEDUSA"/>
    <property type="match status" value="1"/>
</dbReference>
<comment type="caution">
    <text evidence="3">The sequence shown here is derived from an EMBL/GenBank/DDBJ whole genome shotgun (WGS) entry which is preliminary data.</text>
</comment>
<accession>A0A9N9F4L4</accession>
<protein>
    <submittedName>
        <fullName evidence="3">642_t:CDS:1</fullName>
    </submittedName>
</protein>
<dbReference type="Proteomes" id="UP000789508">
    <property type="component" value="Unassembled WGS sequence"/>
</dbReference>
<feature type="region of interest" description="Disordered" evidence="1">
    <location>
        <begin position="1"/>
        <end position="25"/>
    </location>
</feature>
<proteinExistence type="predicted"/>
<keyword evidence="4" id="KW-1185">Reference proteome</keyword>
<dbReference type="EMBL" id="CAJVPS010000779">
    <property type="protein sequence ID" value="CAG8508755.1"/>
    <property type="molecule type" value="Genomic_DNA"/>
</dbReference>
<gene>
    <name evidence="3" type="ORF">ALEPTO_LOCUS3863</name>
</gene>
<organism evidence="3 4">
    <name type="scientific">Ambispora leptoticha</name>
    <dbReference type="NCBI Taxonomy" id="144679"/>
    <lineage>
        <taxon>Eukaryota</taxon>
        <taxon>Fungi</taxon>
        <taxon>Fungi incertae sedis</taxon>
        <taxon>Mucoromycota</taxon>
        <taxon>Glomeromycotina</taxon>
        <taxon>Glomeromycetes</taxon>
        <taxon>Archaeosporales</taxon>
        <taxon>Ambisporaceae</taxon>
        <taxon>Ambispora</taxon>
    </lineage>
</organism>
<dbReference type="AlphaFoldDB" id="A0A9N9F4L4"/>